<dbReference type="CDD" id="cd03109">
    <property type="entry name" value="DTBS"/>
    <property type="match status" value="1"/>
</dbReference>
<feature type="binding site" evidence="2">
    <location>
        <position position="44"/>
    </location>
    <ligand>
        <name>ATP</name>
        <dbReference type="ChEBI" id="CHEBI:30616"/>
    </ligand>
</feature>
<keyword evidence="2" id="KW-0067">ATP-binding</keyword>
<comment type="subcellular location">
    <subcellularLocation>
        <location evidence="2">Cytoplasm</location>
    </subcellularLocation>
</comment>
<feature type="binding site" evidence="2">
    <location>
        <position position="17"/>
    </location>
    <ligand>
        <name>Mg(2+)</name>
        <dbReference type="ChEBI" id="CHEBI:18420"/>
    </ligand>
</feature>
<dbReference type="InterPro" id="IPR027417">
    <property type="entry name" value="P-loop_NTPase"/>
</dbReference>
<dbReference type="RefSeq" id="WP_353549945.1">
    <property type="nucleotide sequence ID" value="NZ_AP029612.1"/>
</dbReference>
<dbReference type="NCBIfam" id="TIGR00347">
    <property type="entry name" value="bioD"/>
    <property type="match status" value="1"/>
</dbReference>
<dbReference type="GO" id="GO:0005829">
    <property type="term" value="C:cytosol"/>
    <property type="evidence" value="ECO:0007669"/>
    <property type="project" value="TreeGrafter"/>
</dbReference>
<proteinExistence type="inferred from homology"/>
<organism evidence="3">
    <name type="scientific">Sediminibacterium sp. KACHI17</name>
    <dbReference type="NCBI Taxonomy" id="1751071"/>
    <lineage>
        <taxon>Bacteria</taxon>
        <taxon>Pseudomonadati</taxon>
        <taxon>Bacteroidota</taxon>
        <taxon>Chitinophagia</taxon>
        <taxon>Chitinophagales</taxon>
        <taxon>Chitinophagaceae</taxon>
        <taxon>Sediminibacterium</taxon>
    </lineage>
</organism>
<comment type="subunit">
    <text evidence="2">Homodimer.</text>
</comment>
<feature type="binding site" evidence="2">
    <location>
        <begin position="13"/>
        <end position="18"/>
    </location>
    <ligand>
        <name>ATP</name>
        <dbReference type="ChEBI" id="CHEBI:30616"/>
    </ligand>
</feature>
<evidence type="ECO:0000256" key="1">
    <source>
        <dbReference type="ARBA" id="ARBA00022756"/>
    </source>
</evidence>
<dbReference type="AlphaFoldDB" id="A0AAT9GG65"/>
<reference evidence="3" key="1">
    <citation type="submission" date="2024-02" db="EMBL/GenBank/DDBJ databases">
        <title>Sediminibacterium planktonica sp. nov. and Sediminibacterium longus sp. nov., isolated from surface lake and river water.</title>
        <authorList>
            <person name="Watanabe K."/>
            <person name="Takemine S."/>
            <person name="Ishii Y."/>
            <person name="Ogata Y."/>
            <person name="Shindo C."/>
            <person name="Suda W."/>
        </authorList>
    </citation>
    <scope>NUCLEOTIDE SEQUENCE</scope>
    <source>
        <strain evidence="3">KACHI17</strain>
    </source>
</reference>
<dbReference type="SUPFAM" id="SSF52540">
    <property type="entry name" value="P-loop containing nucleoside triphosphate hydrolases"/>
    <property type="match status" value="1"/>
</dbReference>
<keyword evidence="2" id="KW-0547">Nucleotide-binding</keyword>
<dbReference type="PANTHER" id="PTHR43210:SF5">
    <property type="entry name" value="DETHIOBIOTIN SYNTHETASE"/>
    <property type="match status" value="1"/>
</dbReference>
<comment type="similarity">
    <text evidence="2">Belongs to the dethiobiotin synthetase family.</text>
</comment>
<dbReference type="HAMAP" id="MF_00336">
    <property type="entry name" value="BioD"/>
    <property type="match status" value="1"/>
</dbReference>
<feature type="active site" evidence="2">
    <location>
        <position position="33"/>
    </location>
</feature>
<dbReference type="PIRSF" id="PIRSF006755">
    <property type="entry name" value="DTB_synth"/>
    <property type="match status" value="1"/>
</dbReference>
<dbReference type="GO" id="GO:0000287">
    <property type="term" value="F:magnesium ion binding"/>
    <property type="evidence" value="ECO:0007669"/>
    <property type="project" value="UniProtKB-UniRule"/>
</dbReference>
<comment type="function">
    <text evidence="2">Catalyzes a mechanistically unusual reaction, the ATP-dependent insertion of CO2 between the N7 and N8 nitrogen atoms of 7,8-diaminopelargonic acid (DAPA, also called 7,8-diammoniononanoate) to form a ureido ring.</text>
</comment>
<feature type="binding site" evidence="2">
    <location>
        <begin position="167"/>
        <end position="168"/>
    </location>
    <ligand>
        <name>ATP</name>
        <dbReference type="ChEBI" id="CHEBI:30616"/>
    </ligand>
</feature>
<keyword evidence="1 2" id="KW-0093">Biotin biosynthesis</keyword>
<protein>
    <recommendedName>
        <fullName evidence="2">ATP-dependent dethiobiotin synthetase BioD</fullName>
        <ecNumber evidence="2">6.3.3.3</ecNumber>
    </recommendedName>
    <alternativeName>
        <fullName evidence="2">DTB synthetase</fullName>
        <shortName evidence="2">DTBS</shortName>
    </alternativeName>
    <alternativeName>
        <fullName evidence="2">Dethiobiotin synthase</fullName>
    </alternativeName>
</protein>
<accession>A0AAT9GG65</accession>
<keyword evidence="2" id="KW-0963">Cytoplasm</keyword>
<keyword evidence="2" id="KW-0460">Magnesium</keyword>
<feature type="binding site" evidence="2">
    <location>
        <position position="107"/>
    </location>
    <ligand>
        <name>Mg(2+)</name>
        <dbReference type="ChEBI" id="CHEBI:18420"/>
    </ligand>
</feature>
<comment type="caution">
    <text evidence="2">Lacks conserved residue(s) required for the propagation of feature annotation.</text>
</comment>
<dbReference type="EC" id="6.3.3.3" evidence="2"/>
<dbReference type="Gene3D" id="3.40.50.300">
    <property type="entry name" value="P-loop containing nucleotide triphosphate hydrolases"/>
    <property type="match status" value="1"/>
</dbReference>
<dbReference type="InterPro" id="IPR004472">
    <property type="entry name" value="DTB_synth_BioD"/>
</dbReference>
<keyword evidence="2" id="KW-0436">Ligase</keyword>
<name>A0AAT9GG65_9BACT</name>
<evidence type="ECO:0000313" key="3">
    <source>
        <dbReference type="EMBL" id="BFG69634.1"/>
    </source>
</evidence>
<dbReference type="GO" id="GO:0009102">
    <property type="term" value="P:biotin biosynthetic process"/>
    <property type="evidence" value="ECO:0007669"/>
    <property type="project" value="UniProtKB-UniRule"/>
</dbReference>
<dbReference type="PANTHER" id="PTHR43210">
    <property type="entry name" value="DETHIOBIOTIN SYNTHETASE"/>
    <property type="match status" value="1"/>
</dbReference>
<comment type="cofactor">
    <cofactor evidence="2">
        <name>Mg(2+)</name>
        <dbReference type="ChEBI" id="CHEBI:18420"/>
    </cofactor>
</comment>
<dbReference type="GO" id="GO:0004141">
    <property type="term" value="F:dethiobiotin synthase activity"/>
    <property type="evidence" value="ECO:0007669"/>
    <property type="project" value="UniProtKB-UniRule"/>
</dbReference>
<dbReference type="GO" id="GO:0005524">
    <property type="term" value="F:ATP binding"/>
    <property type="evidence" value="ECO:0007669"/>
    <property type="project" value="UniProtKB-UniRule"/>
</dbReference>
<dbReference type="EMBL" id="AP029612">
    <property type="protein sequence ID" value="BFG69634.1"/>
    <property type="molecule type" value="Genomic_DNA"/>
</dbReference>
<dbReference type="Pfam" id="PF13500">
    <property type="entry name" value="AAA_26"/>
    <property type="match status" value="1"/>
</dbReference>
<feature type="binding site" evidence="2">
    <location>
        <position position="44"/>
    </location>
    <ligand>
        <name>Mg(2+)</name>
        <dbReference type="ChEBI" id="CHEBI:18420"/>
    </ligand>
</feature>
<feature type="binding site" evidence="2">
    <location>
        <begin position="190"/>
        <end position="192"/>
    </location>
    <ligand>
        <name>ATP</name>
        <dbReference type="ChEBI" id="CHEBI:30616"/>
    </ligand>
</feature>
<sequence>MNRPIFITGIGTEIGKTVVSAIVTEALEADYWKPVQAGFETGTDSQRVQQLVTNTKTIIHPEIYCLQMPASPHIAAQAEQKTIDIDVITKKAVELEHKTADRPLIIEGAGGLLVPLNDQQSIADLILSLKARVILVSRNYLGSINHSRLTAAYCKQMGIDVMGWIFNDQYLNYEDEIVTWSGYPSLGSIPYLSEINPTFIHQQAENIRSTLYRYL</sequence>
<feature type="binding site" evidence="2">
    <location>
        <begin position="107"/>
        <end position="110"/>
    </location>
    <ligand>
        <name>ATP</name>
        <dbReference type="ChEBI" id="CHEBI:30616"/>
    </ligand>
</feature>
<gene>
    <name evidence="2 3" type="primary">bioD</name>
    <name evidence="3" type="ORF">KACHI17_05150</name>
</gene>
<keyword evidence="2" id="KW-0479">Metal-binding</keyword>
<evidence type="ECO:0000256" key="2">
    <source>
        <dbReference type="HAMAP-Rule" id="MF_00336"/>
    </source>
</evidence>
<comment type="catalytic activity">
    <reaction evidence="2">
        <text>(7R,8S)-7,8-diammoniononanoate + CO2 + ATP = (4R,5S)-dethiobiotin + ADP + phosphate + 3 H(+)</text>
        <dbReference type="Rhea" id="RHEA:15805"/>
        <dbReference type="ChEBI" id="CHEBI:15378"/>
        <dbReference type="ChEBI" id="CHEBI:16526"/>
        <dbReference type="ChEBI" id="CHEBI:30616"/>
        <dbReference type="ChEBI" id="CHEBI:43474"/>
        <dbReference type="ChEBI" id="CHEBI:149469"/>
        <dbReference type="ChEBI" id="CHEBI:149473"/>
        <dbReference type="ChEBI" id="CHEBI:456216"/>
        <dbReference type="EC" id="6.3.3.3"/>
    </reaction>
</comment>
<comment type="pathway">
    <text evidence="2">Cofactor biosynthesis; biotin biosynthesis; biotin from 7,8-diaminononanoate: step 1/2.</text>
</comment>